<evidence type="ECO:0000256" key="4">
    <source>
        <dbReference type="ARBA" id="ARBA00022741"/>
    </source>
</evidence>
<protein>
    <recommendedName>
        <fullName evidence="7">Xylulose kinase</fullName>
        <shortName evidence="7">Xylulokinase</shortName>
        <ecNumber evidence="7">2.7.1.17</ecNumber>
    </recommendedName>
</protein>
<dbReference type="InterPro" id="IPR043129">
    <property type="entry name" value="ATPase_NBD"/>
</dbReference>
<keyword evidence="6 7" id="KW-0067">ATP-binding</keyword>
<dbReference type="SUPFAM" id="SSF53067">
    <property type="entry name" value="Actin-like ATPase domain"/>
    <property type="match status" value="2"/>
</dbReference>
<evidence type="ECO:0000256" key="2">
    <source>
        <dbReference type="ARBA" id="ARBA00022629"/>
    </source>
</evidence>
<proteinExistence type="inferred from homology"/>
<evidence type="ECO:0000259" key="9">
    <source>
        <dbReference type="Pfam" id="PF02782"/>
    </source>
</evidence>
<evidence type="ECO:0000259" key="8">
    <source>
        <dbReference type="Pfam" id="PF00370"/>
    </source>
</evidence>
<dbReference type="GO" id="GO:0005524">
    <property type="term" value="F:ATP binding"/>
    <property type="evidence" value="ECO:0007669"/>
    <property type="project" value="UniProtKB-KW"/>
</dbReference>
<dbReference type="InterPro" id="IPR050406">
    <property type="entry name" value="FGGY_Carb_Kinase"/>
</dbReference>
<dbReference type="EMBL" id="FNQV01000009">
    <property type="protein sequence ID" value="SEA43877.1"/>
    <property type="molecule type" value="Genomic_DNA"/>
</dbReference>
<evidence type="ECO:0000313" key="11">
    <source>
        <dbReference type="Proteomes" id="UP000199288"/>
    </source>
</evidence>
<dbReference type="OrthoDB" id="9782710at2"/>
<dbReference type="NCBIfam" id="TIGR01312">
    <property type="entry name" value="XylB"/>
    <property type="match status" value="1"/>
</dbReference>
<evidence type="ECO:0000256" key="7">
    <source>
        <dbReference type="RuleBase" id="RU364073"/>
    </source>
</evidence>
<dbReference type="InterPro" id="IPR006000">
    <property type="entry name" value="Xylulokinase"/>
</dbReference>
<dbReference type="Pfam" id="PF00370">
    <property type="entry name" value="FGGY_N"/>
    <property type="match status" value="1"/>
</dbReference>
<comment type="similarity">
    <text evidence="1 7">Belongs to the FGGY kinase family.</text>
</comment>
<evidence type="ECO:0000256" key="5">
    <source>
        <dbReference type="ARBA" id="ARBA00022777"/>
    </source>
</evidence>
<keyword evidence="3 7" id="KW-0808">Transferase</keyword>
<keyword evidence="11" id="KW-1185">Reference proteome</keyword>
<dbReference type="CDD" id="cd07805">
    <property type="entry name" value="ASKHA_NBD_FGGY_CvXK-like"/>
    <property type="match status" value="1"/>
</dbReference>
<feature type="domain" description="Carbohydrate kinase FGGY C-terminal" evidence="9">
    <location>
        <begin position="256"/>
        <end position="439"/>
    </location>
</feature>
<evidence type="ECO:0000256" key="1">
    <source>
        <dbReference type="ARBA" id="ARBA00009156"/>
    </source>
</evidence>
<dbReference type="InterPro" id="IPR000577">
    <property type="entry name" value="Carb_kinase_FGGY"/>
</dbReference>
<dbReference type="PIRSF" id="PIRSF000538">
    <property type="entry name" value="GlpK"/>
    <property type="match status" value="1"/>
</dbReference>
<accession>A0A1H4B702</accession>
<dbReference type="Pfam" id="PF02782">
    <property type="entry name" value="FGGY_C"/>
    <property type="match status" value="1"/>
</dbReference>
<evidence type="ECO:0000256" key="6">
    <source>
        <dbReference type="ARBA" id="ARBA00022840"/>
    </source>
</evidence>
<keyword evidence="5 7" id="KW-0418">Kinase</keyword>
<dbReference type="GO" id="GO:0042732">
    <property type="term" value="P:D-xylose metabolic process"/>
    <property type="evidence" value="ECO:0007669"/>
    <property type="project" value="UniProtKB-KW"/>
</dbReference>
<feature type="domain" description="Carbohydrate kinase FGGY N-terminal" evidence="8">
    <location>
        <begin position="1"/>
        <end position="245"/>
    </location>
</feature>
<name>A0A1H4B702_9ACTO</name>
<comment type="catalytic activity">
    <reaction evidence="7">
        <text>D-xylulose + ATP = D-xylulose 5-phosphate + ADP + H(+)</text>
        <dbReference type="Rhea" id="RHEA:10964"/>
        <dbReference type="ChEBI" id="CHEBI:15378"/>
        <dbReference type="ChEBI" id="CHEBI:17140"/>
        <dbReference type="ChEBI" id="CHEBI:30616"/>
        <dbReference type="ChEBI" id="CHEBI:57737"/>
        <dbReference type="ChEBI" id="CHEBI:456216"/>
        <dbReference type="EC" id="2.7.1.17"/>
    </reaction>
</comment>
<dbReference type="EC" id="2.7.1.17" evidence="7"/>
<dbReference type="PANTHER" id="PTHR43095">
    <property type="entry name" value="SUGAR KINASE"/>
    <property type="match status" value="1"/>
</dbReference>
<dbReference type="Proteomes" id="UP000199288">
    <property type="component" value="Unassembled WGS sequence"/>
</dbReference>
<dbReference type="GO" id="GO:0004856">
    <property type="term" value="F:D-xylulokinase activity"/>
    <property type="evidence" value="ECO:0007669"/>
    <property type="project" value="UniProtKB-EC"/>
</dbReference>
<keyword evidence="4 7" id="KW-0547">Nucleotide-binding</keyword>
<dbReference type="PANTHER" id="PTHR43095:SF5">
    <property type="entry name" value="XYLULOSE KINASE"/>
    <property type="match status" value="1"/>
</dbReference>
<evidence type="ECO:0000313" key="10">
    <source>
        <dbReference type="EMBL" id="SEA43877.1"/>
    </source>
</evidence>
<keyword evidence="7" id="KW-0119">Carbohydrate metabolism</keyword>
<dbReference type="InterPro" id="IPR018484">
    <property type="entry name" value="FGGY_N"/>
</dbReference>
<evidence type="ECO:0000256" key="3">
    <source>
        <dbReference type="ARBA" id="ARBA00022679"/>
    </source>
</evidence>
<keyword evidence="2 7" id="KW-0859">Xylose metabolism</keyword>
<reference evidence="11" key="1">
    <citation type="submission" date="2016-10" db="EMBL/GenBank/DDBJ databases">
        <authorList>
            <person name="Varghese N."/>
            <person name="Submissions S."/>
        </authorList>
    </citation>
    <scope>NUCLEOTIDE SEQUENCE [LARGE SCALE GENOMIC DNA]</scope>
    <source>
        <strain evidence="11">KPR-1</strain>
    </source>
</reference>
<dbReference type="AlphaFoldDB" id="A0A1H4B702"/>
<gene>
    <name evidence="7" type="primary">xylB</name>
    <name evidence="10" type="ORF">SAMN02910418_01589</name>
</gene>
<dbReference type="GO" id="GO:0005997">
    <property type="term" value="P:xylulose metabolic process"/>
    <property type="evidence" value="ECO:0007669"/>
    <property type="project" value="InterPro"/>
</dbReference>
<dbReference type="RefSeq" id="WP_092564678.1">
    <property type="nucleotide sequence ID" value="NZ_FNQV01000009.1"/>
</dbReference>
<dbReference type="Gene3D" id="3.30.420.40">
    <property type="match status" value="2"/>
</dbReference>
<organism evidence="10 11">
    <name type="scientific">Bowdeniella nasicola</name>
    <dbReference type="NCBI Taxonomy" id="208480"/>
    <lineage>
        <taxon>Bacteria</taxon>
        <taxon>Bacillati</taxon>
        <taxon>Actinomycetota</taxon>
        <taxon>Actinomycetes</taxon>
        <taxon>Actinomycetales</taxon>
        <taxon>Actinomycetaceae</taxon>
        <taxon>Bowdeniella</taxon>
    </lineage>
</organism>
<dbReference type="InterPro" id="IPR018485">
    <property type="entry name" value="FGGY_C"/>
</dbReference>
<sequence>MLIAFDIGTSATKATLHDDDGTIRAASSASYPTAYLVGARVEQNPDDWYRAVVSTSQQLLAKTATPPAAIKGLCVSGQMMGLVCLDRSGTPIRPAPIWSDQRAAAQAADLTEALGDEHSYEVTGHRLAATYTLPKLMWVRDHEPENFSKISRICVSKDYVNYRLTGEVATDHSDASSTGAYDIKNKTWSNEVLAAAGISNDILPPIHSSIDTLGALRTDAAAELGLQPGIPVIVGGGDGPIASIGAGCTASDDPPYLSLGTSAWVAATTHDVLSDPQRRGFTFAAITPDHYCPCATTQNAGSTLEWIARLVGSDTPTLISEALSLTDPDPDLIMVPYLLGERSPWWDADARGATIGLTPRHTRADITRAALLGISFTLALCLEAVAPEDTSPRSLDAVGGGAQSDGWLQLLADIVQLPINRRNVTTNATSLGAGITGLVGLGQLSFSDARSASRITATFEPQTRQYRDELQRFTEVYRTVKKIDDLPRFGKELARS</sequence>